<dbReference type="EMBL" id="JACIEV010000010">
    <property type="protein sequence ID" value="MBB4155184.1"/>
    <property type="molecule type" value="Genomic_DNA"/>
</dbReference>
<keyword evidence="4" id="KW-0449">Lipoprotein</keyword>
<gene>
    <name evidence="6" type="ORF">GGQ80_003102</name>
</gene>
<comment type="caution">
    <text evidence="6">The sequence shown here is derived from an EMBL/GenBank/DDBJ whole genome shotgun (WGS) entry which is preliminary data.</text>
</comment>
<keyword evidence="1" id="KW-0732">Signal</keyword>
<reference evidence="6 7" key="1">
    <citation type="submission" date="2020-08" db="EMBL/GenBank/DDBJ databases">
        <title>Genomic Encyclopedia of Type Strains, Phase IV (KMG-IV): sequencing the most valuable type-strain genomes for metagenomic binning, comparative biology and taxonomic classification.</title>
        <authorList>
            <person name="Goeker M."/>
        </authorList>
    </citation>
    <scope>NUCLEOTIDE SEQUENCE [LARGE SCALE GENOMIC DNA]</scope>
    <source>
        <strain evidence="6 7">YC6723</strain>
    </source>
</reference>
<dbReference type="InterPro" id="IPR036328">
    <property type="entry name" value="MliC_sf"/>
</dbReference>
<evidence type="ECO:0000256" key="1">
    <source>
        <dbReference type="ARBA" id="ARBA00022729"/>
    </source>
</evidence>
<proteinExistence type="predicted"/>
<keyword evidence="3" id="KW-0564">Palmitate</keyword>
<dbReference type="Proteomes" id="UP000529795">
    <property type="component" value="Unassembled WGS sequence"/>
</dbReference>
<dbReference type="InterPro" id="IPR018660">
    <property type="entry name" value="MliC"/>
</dbReference>
<protein>
    <submittedName>
        <fullName evidence="6">Membrane-bound inhibitor of C-type lysozyme</fullName>
    </submittedName>
</protein>
<sequence length="135" mass="14209">MRHWSLASLALLVGCTDGEATTDSADLNAAAKRAERDIAGYAAARPGASKLAAFDMPPTVSARYRCGAATMTVEFDNVAQNARVWLDRGKAMTLRQQPAASGIHYAAGGYSLRGSGREAVFDGPGRRGVDCHVIP</sequence>
<dbReference type="SUPFAM" id="SSF141488">
    <property type="entry name" value="YdhA-like"/>
    <property type="match status" value="1"/>
</dbReference>
<name>A0A840FHJ1_9SPHN</name>
<evidence type="ECO:0000256" key="4">
    <source>
        <dbReference type="ARBA" id="ARBA00023288"/>
    </source>
</evidence>
<evidence type="ECO:0000256" key="2">
    <source>
        <dbReference type="ARBA" id="ARBA00023136"/>
    </source>
</evidence>
<evidence type="ECO:0000259" key="5">
    <source>
        <dbReference type="Pfam" id="PF09864"/>
    </source>
</evidence>
<dbReference type="Pfam" id="PF09864">
    <property type="entry name" value="MliC"/>
    <property type="match status" value="1"/>
</dbReference>
<keyword evidence="2" id="KW-0472">Membrane</keyword>
<dbReference type="Gene3D" id="2.40.128.200">
    <property type="match status" value="1"/>
</dbReference>
<evidence type="ECO:0000313" key="6">
    <source>
        <dbReference type="EMBL" id="MBB4155184.1"/>
    </source>
</evidence>
<keyword evidence="7" id="KW-1185">Reference proteome</keyword>
<feature type="domain" description="C-type lysozyme inhibitor" evidence="5">
    <location>
        <begin position="64"/>
        <end position="127"/>
    </location>
</feature>
<evidence type="ECO:0000256" key="3">
    <source>
        <dbReference type="ARBA" id="ARBA00023139"/>
    </source>
</evidence>
<accession>A0A840FHJ1</accession>
<dbReference type="RefSeq" id="WP_183986451.1">
    <property type="nucleotide sequence ID" value="NZ_JACIEV010000010.1"/>
</dbReference>
<dbReference type="AlphaFoldDB" id="A0A840FHJ1"/>
<organism evidence="6 7">
    <name type="scientific">Sphingomonas jinjuensis</name>
    <dbReference type="NCBI Taxonomy" id="535907"/>
    <lineage>
        <taxon>Bacteria</taxon>
        <taxon>Pseudomonadati</taxon>
        <taxon>Pseudomonadota</taxon>
        <taxon>Alphaproteobacteria</taxon>
        <taxon>Sphingomonadales</taxon>
        <taxon>Sphingomonadaceae</taxon>
        <taxon>Sphingomonas</taxon>
    </lineage>
</organism>
<dbReference type="PROSITE" id="PS51257">
    <property type="entry name" value="PROKAR_LIPOPROTEIN"/>
    <property type="match status" value="1"/>
</dbReference>
<evidence type="ECO:0000313" key="7">
    <source>
        <dbReference type="Proteomes" id="UP000529795"/>
    </source>
</evidence>